<evidence type="ECO:0000256" key="1">
    <source>
        <dbReference type="ARBA" id="ARBA00007932"/>
    </source>
</evidence>
<keyword evidence="7" id="KW-1185">Reference proteome</keyword>
<name>A0A8J7TD99_ATRSP</name>
<feature type="non-terminal residue" evidence="6">
    <location>
        <position position="1"/>
    </location>
</feature>
<evidence type="ECO:0000256" key="2">
    <source>
        <dbReference type="ARBA" id="ARBA00022729"/>
    </source>
</evidence>
<dbReference type="PANTHER" id="PTHR10517">
    <property type="entry name" value="FOLATE RECEPTOR"/>
    <property type="match status" value="1"/>
</dbReference>
<organism evidence="6 7">
    <name type="scientific">Atractosteus spatula</name>
    <name type="common">Alligator gar</name>
    <name type="synonym">Lepisosteus spatula</name>
    <dbReference type="NCBI Taxonomy" id="7917"/>
    <lineage>
        <taxon>Eukaryota</taxon>
        <taxon>Metazoa</taxon>
        <taxon>Chordata</taxon>
        <taxon>Craniata</taxon>
        <taxon>Vertebrata</taxon>
        <taxon>Euteleostomi</taxon>
        <taxon>Actinopterygii</taxon>
        <taxon>Neopterygii</taxon>
        <taxon>Holostei</taxon>
        <taxon>Semionotiformes</taxon>
        <taxon>Lepisosteidae</taxon>
        <taxon>Atractosteus</taxon>
    </lineage>
</organism>
<dbReference type="PANTHER" id="PTHR10517:SF14">
    <property type="entry name" value="FOLATE RECEPTOR 1-RELATED"/>
    <property type="match status" value="1"/>
</dbReference>
<dbReference type="Proteomes" id="UP000736164">
    <property type="component" value="Unassembled WGS sequence"/>
</dbReference>
<dbReference type="AlphaFoldDB" id="A0A8J7TD99"/>
<evidence type="ECO:0000256" key="4">
    <source>
        <dbReference type="SAM" id="SignalP"/>
    </source>
</evidence>
<comment type="caution">
    <text evidence="6">The sequence shown here is derived from an EMBL/GenBank/DDBJ whole genome shotgun (WGS) entry which is preliminary data.</text>
</comment>
<gene>
    <name evidence="6" type="primary">Folr2</name>
    <name evidence="6" type="ORF">GTO95_0017340</name>
</gene>
<dbReference type="EMBL" id="JAAWVO010043138">
    <property type="protein sequence ID" value="MBN3319038.1"/>
    <property type="molecule type" value="Genomic_DNA"/>
</dbReference>
<feature type="domain" description="Folate receptor-like" evidence="5">
    <location>
        <begin position="29"/>
        <end position="203"/>
    </location>
</feature>
<feature type="signal peptide" evidence="4">
    <location>
        <begin position="1"/>
        <end position="22"/>
    </location>
</feature>
<evidence type="ECO:0000313" key="6">
    <source>
        <dbReference type="EMBL" id="MBN3319038.1"/>
    </source>
</evidence>
<evidence type="ECO:0000313" key="7">
    <source>
        <dbReference type="Proteomes" id="UP000736164"/>
    </source>
</evidence>
<dbReference type="InterPro" id="IPR018143">
    <property type="entry name" value="Folate_rcpt-like"/>
</dbReference>
<dbReference type="InterPro" id="IPR004269">
    <property type="entry name" value="Folate_rcpt"/>
</dbReference>
<accession>A0A8J7TD99</accession>
<dbReference type="GO" id="GO:0038023">
    <property type="term" value="F:signaling receptor activity"/>
    <property type="evidence" value="ECO:0007669"/>
    <property type="project" value="TreeGrafter"/>
</dbReference>
<feature type="chain" id="PRO_5035325684" evidence="4">
    <location>
        <begin position="23"/>
        <end position="251"/>
    </location>
</feature>
<evidence type="ECO:0000259" key="5">
    <source>
        <dbReference type="Pfam" id="PF03024"/>
    </source>
</evidence>
<protein>
    <submittedName>
        <fullName evidence="6">FOLR2 protein</fullName>
    </submittedName>
</protein>
<proteinExistence type="inferred from homology"/>
<keyword evidence="3" id="KW-1015">Disulfide bond</keyword>
<feature type="non-terminal residue" evidence="6">
    <location>
        <position position="251"/>
    </location>
</feature>
<dbReference type="GO" id="GO:0009897">
    <property type="term" value="C:external side of plasma membrane"/>
    <property type="evidence" value="ECO:0007669"/>
    <property type="project" value="TreeGrafter"/>
</dbReference>
<reference evidence="6" key="1">
    <citation type="journal article" date="2021" name="Cell">
        <title>Tracing the genetic footprints of vertebrate landing in non-teleost ray-finned fishes.</title>
        <authorList>
            <person name="Bi X."/>
            <person name="Wang K."/>
            <person name="Yang L."/>
            <person name="Pan H."/>
            <person name="Jiang H."/>
            <person name="Wei Q."/>
            <person name="Fang M."/>
            <person name="Yu H."/>
            <person name="Zhu C."/>
            <person name="Cai Y."/>
            <person name="He Y."/>
            <person name="Gan X."/>
            <person name="Zeng H."/>
            <person name="Yu D."/>
            <person name="Zhu Y."/>
            <person name="Jiang H."/>
            <person name="Qiu Q."/>
            <person name="Yang H."/>
            <person name="Zhang Y.E."/>
            <person name="Wang W."/>
            <person name="Zhu M."/>
            <person name="He S."/>
            <person name="Zhang G."/>
        </authorList>
    </citation>
    <scope>NUCLEOTIDE SEQUENCE</scope>
    <source>
        <strain evidence="6">Allg_001</strain>
    </source>
</reference>
<evidence type="ECO:0000256" key="3">
    <source>
        <dbReference type="ARBA" id="ARBA00023157"/>
    </source>
</evidence>
<sequence>MYLRREMLGVTLLLALVFVAVSEDILNKCMDGKHHKKTPGPEGKLFQQCKPWKNNACCTANTTEEAHEDNSYLYNFNWNHCGIMSSSCKRHFIQDTCFYECSPHLGPWIQKVNQSWRNERIIDVPICKEDCNGWWEDCKTDFTCKENWHKGWDWSTGTNICPAGTKCRKFSDVFPTPQSMCEKIWSRSYAYSTFERSSGRCMQMWFDEGTNPNEDVARYYAVEKGLINGASSLSLPASLFGLLTFLSLLLF</sequence>
<dbReference type="Pfam" id="PF03024">
    <property type="entry name" value="Folate_rec"/>
    <property type="match status" value="1"/>
</dbReference>
<comment type="similarity">
    <text evidence="1">Belongs to the folate receptor family.</text>
</comment>
<keyword evidence="2 4" id="KW-0732">Signal</keyword>